<dbReference type="OrthoDB" id="594838at2"/>
<name>A0A4U6Q6E0_9ACTN</name>
<proteinExistence type="predicted"/>
<organism evidence="10 11">
    <name type="scientific">Nakamurella flava</name>
    <dbReference type="NCBI Taxonomy" id="2576308"/>
    <lineage>
        <taxon>Bacteria</taxon>
        <taxon>Bacillati</taxon>
        <taxon>Actinomycetota</taxon>
        <taxon>Actinomycetes</taxon>
        <taxon>Nakamurellales</taxon>
        <taxon>Nakamurellaceae</taxon>
        <taxon>Nakamurella</taxon>
    </lineage>
</organism>
<feature type="domain" description="Peptidase S54 rhomboid" evidence="8">
    <location>
        <begin position="123"/>
        <end position="265"/>
    </location>
</feature>
<keyword evidence="5 7" id="KW-0472">Membrane</keyword>
<comment type="subcellular location">
    <subcellularLocation>
        <location evidence="1">Cell membrane</location>
        <topology evidence="1">Multi-pass membrane protein</topology>
    </subcellularLocation>
</comment>
<evidence type="ECO:0000256" key="1">
    <source>
        <dbReference type="ARBA" id="ARBA00004651"/>
    </source>
</evidence>
<feature type="domain" description="Phosphatidylglycerol lysyltransferase C-terminal" evidence="9">
    <location>
        <begin position="543"/>
        <end position="863"/>
    </location>
</feature>
<keyword evidence="10" id="KW-0378">Hydrolase</keyword>
<feature type="transmembrane region" description="Helical" evidence="7">
    <location>
        <begin position="503"/>
        <end position="524"/>
    </location>
</feature>
<feature type="transmembrane region" description="Helical" evidence="7">
    <location>
        <begin position="445"/>
        <end position="464"/>
    </location>
</feature>
<feature type="transmembrane region" description="Helical" evidence="7">
    <location>
        <begin position="195"/>
        <end position="216"/>
    </location>
</feature>
<feature type="transmembrane region" description="Helical" evidence="7">
    <location>
        <begin position="82"/>
        <end position="101"/>
    </location>
</feature>
<evidence type="ECO:0000256" key="4">
    <source>
        <dbReference type="ARBA" id="ARBA00022989"/>
    </source>
</evidence>
<keyword evidence="10" id="KW-0645">Protease</keyword>
<keyword evidence="11" id="KW-1185">Reference proteome</keyword>
<dbReference type="InterPro" id="IPR035952">
    <property type="entry name" value="Rhomboid-like_sf"/>
</dbReference>
<feature type="transmembrane region" description="Helical" evidence="7">
    <location>
        <begin position="252"/>
        <end position="272"/>
    </location>
</feature>
<keyword evidence="2" id="KW-1003">Cell membrane</keyword>
<dbReference type="GO" id="GO:0004252">
    <property type="term" value="F:serine-type endopeptidase activity"/>
    <property type="evidence" value="ECO:0007669"/>
    <property type="project" value="InterPro"/>
</dbReference>
<keyword evidence="4 7" id="KW-1133">Transmembrane helix</keyword>
<keyword evidence="3 7" id="KW-0812">Transmembrane</keyword>
<dbReference type="Proteomes" id="UP000306985">
    <property type="component" value="Unassembled WGS sequence"/>
</dbReference>
<feature type="transmembrane region" description="Helical" evidence="7">
    <location>
        <begin position="228"/>
        <end position="246"/>
    </location>
</feature>
<dbReference type="PANTHER" id="PTHR34697">
    <property type="entry name" value="PHOSPHATIDYLGLYCEROL LYSYLTRANSFERASE"/>
    <property type="match status" value="1"/>
</dbReference>
<evidence type="ECO:0000313" key="11">
    <source>
        <dbReference type="Proteomes" id="UP000306985"/>
    </source>
</evidence>
<dbReference type="AlphaFoldDB" id="A0A4U6Q6E0"/>
<dbReference type="PANTHER" id="PTHR34697:SF2">
    <property type="entry name" value="PHOSPHATIDYLGLYCEROL LYSYLTRANSFERASE"/>
    <property type="match status" value="1"/>
</dbReference>
<feature type="region of interest" description="Disordered" evidence="6">
    <location>
        <begin position="1"/>
        <end position="51"/>
    </location>
</feature>
<protein>
    <submittedName>
        <fullName evidence="10">Rhomboid family intramembrane serine protease</fullName>
    </submittedName>
</protein>
<dbReference type="Pfam" id="PF09924">
    <property type="entry name" value="LPG_synthase_C"/>
    <property type="match status" value="1"/>
</dbReference>
<feature type="transmembrane region" description="Helical" evidence="7">
    <location>
        <begin position="284"/>
        <end position="305"/>
    </location>
</feature>
<evidence type="ECO:0000256" key="2">
    <source>
        <dbReference type="ARBA" id="ARBA00022475"/>
    </source>
</evidence>
<evidence type="ECO:0000256" key="7">
    <source>
        <dbReference type="SAM" id="Phobius"/>
    </source>
</evidence>
<dbReference type="EMBL" id="SZZH01000008">
    <property type="protein sequence ID" value="TKV56152.1"/>
    <property type="molecule type" value="Genomic_DNA"/>
</dbReference>
<feature type="compositionally biased region" description="Pro residues" evidence="6">
    <location>
        <begin position="1"/>
        <end position="23"/>
    </location>
</feature>
<dbReference type="InterPro" id="IPR022764">
    <property type="entry name" value="Peptidase_S54_rhomboid_dom"/>
</dbReference>
<dbReference type="GO" id="GO:0016755">
    <property type="term" value="F:aminoacyltransferase activity"/>
    <property type="evidence" value="ECO:0007669"/>
    <property type="project" value="TreeGrafter"/>
</dbReference>
<evidence type="ECO:0000313" key="10">
    <source>
        <dbReference type="EMBL" id="TKV56152.1"/>
    </source>
</evidence>
<dbReference type="Gene3D" id="1.20.1540.10">
    <property type="entry name" value="Rhomboid-like"/>
    <property type="match status" value="1"/>
</dbReference>
<evidence type="ECO:0000259" key="8">
    <source>
        <dbReference type="Pfam" id="PF01694"/>
    </source>
</evidence>
<gene>
    <name evidence="10" type="ORF">FDO65_21490</name>
</gene>
<comment type="caution">
    <text evidence="10">The sequence shown here is derived from an EMBL/GenBank/DDBJ whole genome shotgun (WGS) entry which is preliminary data.</text>
</comment>
<dbReference type="GO" id="GO:0006508">
    <property type="term" value="P:proteolysis"/>
    <property type="evidence" value="ECO:0007669"/>
    <property type="project" value="UniProtKB-KW"/>
</dbReference>
<dbReference type="GO" id="GO:0005886">
    <property type="term" value="C:plasma membrane"/>
    <property type="evidence" value="ECO:0007669"/>
    <property type="project" value="UniProtKB-SubCell"/>
</dbReference>
<dbReference type="InterPro" id="IPR024320">
    <property type="entry name" value="LPG_synthase_C"/>
</dbReference>
<sequence length="897" mass="95976">MTPPTVPPSPSRPAGPVDTPPPVRSAGGDALARTTPTAVTPDAGHGRGPAARLGAGLLPARRFGTAAAGFGRDLARHARRTPVTLVLVAVLWVLAGVTGSLPNGPDGDTEAMVGAGVPSLSEQRWWTLATSGLFAADLITYAVVTVLLLIVGIVFEHRWGSLRMVAFTLLVQVVGTAVGIGAVALSSLLNWVWPQYLAELLAVGPTPLIAGLLTAYSAGLSAQWRRRIRVGVLTVCLVLVLYGGQLQDVLRSGAALVGLLAGALLLHSGERARQVRVSRRETRVLVAVIVAATALGPLVVALTGAEEGPLSALADLYVGQATTDPGGGFVGFVADLADFFMSVVPAVLVLVLAAGLRRGRRFAWWATLVFHLVLFVVGVLYAFDYYDWARDQGELSAGDDGFSWVAWLVPLGLIPLLVVVLLLVTRSSFGVRAPVDSYRRLAASVAGVLTTLWVLFVLVGAVLADEFDPEPTVVQLILNFPMRLLPNGYLYIIDPGFTPVGNLALLVTDVAPVITWLVIMVGLLRSFTAARIDTAVEDRSRARALLEQHGITALSYLTTWEGNSYWFDAPTPGPGPGRGVEDGAAVAAGTEPDAFVAYRVEGGVAITTGDPVCPPDRLPAVTRRFVEYCAAQGWTPCLYSTTEAVREITDGFGWASLQVAEETVLPLGALAFSGKKFQDIRTSISRAGKSGIVGEWLRYPDAPLAIRDQIQAISEEWVSDKALPEMGFTLGGLDELDDPAVRVLIAVDGERTVHGVTSWMPCHRDGQVVGWTLDFMRRRSEGFKGVMEFLIGTAALDLQKEGAEFLSLSGAPLAQANPDPEQQGVQRLLEMLGKTMEPVYGFRSLLRFKAKFQPVYRPMYLCFPEAAVLPRIGLGITHAYLPDMTMRQTVRMMGQLT</sequence>
<feature type="transmembrane region" description="Helical" evidence="7">
    <location>
        <begin position="403"/>
        <end position="424"/>
    </location>
</feature>
<feature type="transmembrane region" description="Helical" evidence="7">
    <location>
        <begin position="167"/>
        <end position="189"/>
    </location>
</feature>
<feature type="transmembrane region" description="Helical" evidence="7">
    <location>
        <begin position="363"/>
        <end position="383"/>
    </location>
</feature>
<evidence type="ECO:0000256" key="5">
    <source>
        <dbReference type="ARBA" id="ARBA00023136"/>
    </source>
</evidence>
<dbReference type="SUPFAM" id="SSF144091">
    <property type="entry name" value="Rhomboid-like"/>
    <property type="match status" value="1"/>
</dbReference>
<feature type="transmembrane region" description="Helical" evidence="7">
    <location>
        <begin position="133"/>
        <end position="155"/>
    </location>
</feature>
<reference evidence="10 11" key="1">
    <citation type="submission" date="2019-05" db="EMBL/GenBank/DDBJ databases">
        <title>Nakamurella sp. N5BH11, whole genome shotgun sequence.</title>
        <authorList>
            <person name="Tuo L."/>
        </authorList>
    </citation>
    <scope>NUCLEOTIDE SEQUENCE [LARGE SCALE GENOMIC DNA]</scope>
    <source>
        <strain evidence="10 11">N5BH11</strain>
    </source>
</reference>
<dbReference type="GO" id="GO:0055091">
    <property type="term" value="P:phospholipid homeostasis"/>
    <property type="evidence" value="ECO:0007669"/>
    <property type="project" value="TreeGrafter"/>
</dbReference>
<evidence type="ECO:0000256" key="3">
    <source>
        <dbReference type="ARBA" id="ARBA00022692"/>
    </source>
</evidence>
<evidence type="ECO:0000259" key="9">
    <source>
        <dbReference type="Pfam" id="PF09924"/>
    </source>
</evidence>
<evidence type="ECO:0000256" key="6">
    <source>
        <dbReference type="SAM" id="MobiDB-lite"/>
    </source>
</evidence>
<accession>A0A4U6Q6E0</accession>
<dbReference type="InterPro" id="IPR051211">
    <property type="entry name" value="PG_lysyltransferase"/>
</dbReference>
<feature type="transmembrane region" description="Helical" evidence="7">
    <location>
        <begin position="339"/>
        <end position="356"/>
    </location>
</feature>
<dbReference type="Pfam" id="PF01694">
    <property type="entry name" value="Rhomboid"/>
    <property type="match status" value="1"/>
</dbReference>
<dbReference type="RefSeq" id="WP_137451808.1">
    <property type="nucleotide sequence ID" value="NZ_SZZH01000008.1"/>
</dbReference>